<feature type="transmembrane region" description="Helical" evidence="1">
    <location>
        <begin position="13"/>
        <end position="32"/>
    </location>
</feature>
<gene>
    <name evidence="2" type="ORF">C5L31_000085</name>
</gene>
<feature type="transmembrane region" description="Helical" evidence="1">
    <location>
        <begin position="829"/>
        <end position="849"/>
    </location>
</feature>
<protein>
    <recommendedName>
        <fullName evidence="4">Bacterial membrane protein YfhO</fullName>
    </recommendedName>
</protein>
<dbReference type="EMBL" id="PUFO01000076">
    <property type="protein sequence ID" value="TDG74438.1"/>
    <property type="molecule type" value="Genomic_DNA"/>
</dbReference>
<feature type="transmembrane region" description="Helical" evidence="1">
    <location>
        <begin position="461"/>
        <end position="478"/>
    </location>
</feature>
<dbReference type="RefSeq" id="WP_010619012.1">
    <property type="nucleotide sequence ID" value="NZ_PUFO01000076.1"/>
</dbReference>
<dbReference type="STRING" id="1122149.FD44_GL000970"/>
<accession>A0A4V3A3F9</accession>
<dbReference type="InterPro" id="IPR018580">
    <property type="entry name" value="Uncharacterised_YfhO"/>
</dbReference>
<feature type="transmembrane region" description="Helical" evidence="1">
    <location>
        <begin position="300"/>
        <end position="322"/>
    </location>
</feature>
<dbReference type="PANTHER" id="PTHR38454">
    <property type="entry name" value="INTEGRAL MEMBRANE PROTEIN-RELATED"/>
    <property type="match status" value="1"/>
</dbReference>
<feature type="transmembrane region" description="Helical" evidence="1">
    <location>
        <begin position="396"/>
        <end position="415"/>
    </location>
</feature>
<feature type="transmembrane region" description="Helical" evidence="1">
    <location>
        <begin position="435"/>
        <end position="454"/>
    </location>
</feature>
<proteinExistence type="predicted"/>
<dbReference type="Proteomes" id="UP000294854">
    <property type="component" value="Unassembled WGS sequence"/>
</dbReference>
<organism evidence="2 3">
    <name type="scientific">Secundilactobacillus malefermentans</name>
    <dbReference type="NCBI Taxonomy" id="176292"/>
    <lineage>
        <taxon>Bacteria</taxon>
        <taxon>Bacillati</taxon>
        <taxon>Bacillota</taxon>
        <taxon>Bacilli</taxon>
        <taxon>Lactobacillales</taxon>
        <taxon>Lactobacillaceae</taxon>
        <taxon>Secundilactobacillus</taxon>
    </lineage>
</organism>
<keyword evidence="1" id="KW-1133">Transmembrane helix</keyword>
<dbReference type="PANTHER" id="PTHR38454:SF1">
    <property type="entry name" value="INTEGRAL MEMBRANE PROTEIN"/>
    <property type="match status" value="1"/>
</dbReference>
<sequence length="855" mass="96387">MESFKTKHVNSKWSLSGLAFVIPFIMVCIVFASKKITPFGSHNLLFSDMGAQYLPFLSAFRHQLLTHGVHLFSFGLSLGDNVTPLIAYYLLSPFNLLVLLFPQNLLPTTISVIIIFKIASIGLTTSIFLRRVYQSTSYSIVWFSTAFSLCGFVAMNFYTIMWLDALILLPLVALGIHRLIDKNRFDLYIVTLLLSIVTNYYLGYMTCLFSVLYFCYLIFKNSEVRFTATLKQSLTKIRDFFSASLLTGGVSAILLIPTFKAMLATGKGTFDAASFNLLPTFGLGALSQLEPASSNYLIRIFHYPSFYVGILVFLLLITYYYTEEIPQHYKNMSAGLLGILFLSMWVRVLNTGWHMLQQPAGFPFRNVFYFSFVCVFLAFEAWQTHPGKVLNDMQKLAVIGTAIGIIVLGKIGFFIDAKIVGPDFSSTITRLAPPIHLTLLTCLLIIIEATFLFLKRQTYTTLTIITLISFAEIGGNFFKSMYGMAFGNQQLYSKYFQIEYNQLDKLTDKDQSFYRLNNQSSLVDAAMGTKYNNYNDSLLFNYFGVSSYSSTLDNQTRDMLHRLGLFSKNVRRISSQGISPLVDTLLAMKYTNYPNQPSPMRNPNYAGIGFSTPENLATVNLSTNIYQNQLRLLKQLNAPAQTILPPTILSEQVTRSQENPTNYLHTLRLKVATTGPLFGYSSHVIYPSLRINGINQPPRIHATGHRYLMKFGSHRKNELVTISFASKHQHLSHNTQFFSYDEKKYATFIRSLRIRQFKLDSVSTPTHISGMATGTTKNKILFLSIPKETGWSAKVNGKSVQIKSVASHLMGIPLKQGNNAVNLTYTVPGFKAGAIISTISLLGLCLFTWQVRRKK</sequence>
<keyword evidence="3" id="KW-1185">Reference proteome</keyword>
<evidence type="ECO:0000313" key="2">
    <source>
        <dbReference type="EMBL" id="TDG74438.1"/>
    </source>
</evidence>
<evidence type="ECO:0000313" key="3">
    <source>
        <dbReference type="Proteomes" id="UP000294854"/>
    </source>
</evidence>
<evidence type="ECO:0008006" key="4">
    <source>
        <dbReference type="Google" id="ProtNLM"/>
    </source>
</evidence>
<feature type="transmembrane region" description="Helical" evidence="1">
    <location>
        <begin position="367"/>
        <end position="384"/>
    </location>
</feature>
<dbReference type="AlphaFoldDB" id="A0A4V3A3F9"/>
<feature type="transmembrane region" description="Helical" evidence="1">
    <location>
        <begin position="334"/>
        <end position="355"/>
    </location>
</feature>
<feature type="transmembrane region" description="Helical" evidence="1">
    <location>
        <begin position="135"/>
        <end position="154"/>
    </location>
</feature>
<feature type="transmembrane region" description="Helical" evidence="1">
    <location>
        <begin position="200"/>
        <end position="219"/>
    </location>
</feature>
<dbReference type="Pfam" id="PF09586">
    <property type="entry name" value="YfhO"/>
    <property type="match status" value="1"/>
</dbReference>
<name>A0A4V3A3F9_9LACO</name>
<feature type="transmembrane region" description="Helical" evidence="1">
    <location>
        <begin position="240"/>
        <end position="259"/>
    </location>
</feature>
<reference evidence="2 3" key="1">
    <citation type="journal article" date="2019" name="Appl. Microbiol. Biotechnol.">
        <title>Uncovering carbohydrate metabolism through a genotype-phenotype association study of 56 lactic acid bacteria genomes.</title>
        <authorList>
            <person name="Buron-Moles G."/>
            <person name="Chailyan A."/>
            <person name="Dolejs I."/>
            <person name="Forster J."/>
            <person name="Miks M.H."/>
        </authorList>
    </citation>
    <scope>NUCLEOTIDE SEQUENCE [LARGE SCALE GENOMIC DNA]</scope>
    <source>
        <strain evidence="2 3">ATCC 49373</strain>
    </source>
</reference>
<evidence type="ECO:0000256" key="1">
    <source>
        <dbReference type="SAM" id="Phobius"/>
    </source>
</evidence>
<feature type="transmembrane region" description="Helical" evidence="1">
    <location>
        <begin position="108"/>
        <end position="129"/>
    </location>
</feature>
<keyword evidence="1" id="KW-0472">Membrane</keyword>
<comment type="caution">
    <text evidence="2">The sequence shown here is derived from an EMBL/GenBank/DDBJ whole genome shotgun (WGS) entry which is preliminary data.</text>
</comment>
<keyword evidence="1" id="KW-0812">Transmembrane</keyword>